<keyword evidence="1" id="KW-0645">Protease</keyword>
<feature type="domain" description="Peptidase M41 FtsH extracellular" evidence="6">
    <location>
        <begin position="5"/>
        <end position="86"/>
    </location>
</feature>
<dbReference type="InterPro" id="IPR003959">
    <property type="entry name" value="ATPase_AAA_core"/>
</dbReference>
<name>W4MH09_9BACT</name>
<protein>
    <recommendedName>
        <fullName evidence="9">ATPase AAA-type core domain-containing protein</fullName>
    </recommendedName>
</protein>
<dbReference type="InterPro" id="IPR011546">
    <property type="entry name" value="Pept_M41_FtsH_extracell"/>
</dbReference>
<evidence type="ECO:0000259" key="6">
    <source>
        <dbReference type="Pfam" id="PF06480"/>
    </source>
</evidence>
<proteinExistence type="predicted"/>
<accession>W4MH09</accession>
<dbReference type="GO" id="GO:0016020">
    <property type="term" value="C:membrane"/>
    <property type="evidence" value="ECO:0007669"/>
    <property type="project" value="InterPro"/>
</dbReference>
<evidence type="ECO:0000313" key="8">
    <source>
        <dbReference type="Proteomes" id="UP000019140"/>
    </source>
</evidence>
<dbReference type="AlphaFoldDB" id="W4MH09"/>
<dbReference type="Gene3D" id="3.30.720.210">
    <property type="match status" value="1"/>
</dbReference>
<evidence type="ECO:0000256" key="1">
    <source>
        <dbReference type="ARBA" id="ARBA00022670"/>
    </source>
</evidence>
<organism evidence="7 8">
    <name type="scientific">Candidatus Entotheonella gemina</name>
    <dbReference type="NCBI Taxonomy" id="1429439"/>
    <lineage>
        <taxon>Bacteria</taxon>
        <taxon>Pseudomonadati</taxon>
        <taxon>Nitrospinota/Tectimicrobiota group</taxon>
        <taxon>Candidatus Tectimicrobiota</taxon>
        <taxon>Candidatus Entotheonellia</taxon>
        <taxon>Candidatus Entotheonellales</taxon>
        <taxon>Candidatus Entotheonellaceae</taxon>
        <taxon>Candidatus Entotheonella</taxon>
    </lineage>
</organism>
<dbReference type="GO" id="GO:0016887">
    <property type="term" value="F:ATP hydrolysis activity"/>
    <property type="evidence" value="ECO:0007669"/>
    <property type="project" value="InterPro"/>
</dbReference>
<dbReference type="Pfam" id="PF06480">
    <property type="entry name" value="FtsH_ext"/>
    <property type="match status" value="1"/>
</dbReference>
<dbReference type="Proteomes" id="UP000019140">
    <property type="component" value="Unassembled WGS sequence"/>
</dbReference>
<keyword evidence="4" id="KW-0812">Transmembrane</keyword>
<evidence type="ECO:0000313" key="7">
    <source>
        <dbReference type="EMBL" id="ETX08987.1"/>
    </source>
</evidence>
<evidence type="ECO:0000256" key="2">
    <source>
        <dbReference type="ARBA" id="ARBA00022801"/>
    </source>
</evidence>
<feature type="transmembrane region" description="Helical" evidence="4">
    <location>
        <begin position="94"/>
        <end position="111"/>
    </location>
</feature>
<feature type="non-terminal residue" evidence="7">
    <location>
        <position position="239"/>
    </location>
</feature>
<keyword evidence="3 4" id="KW-0472">Membrane</keyword>
<dbReference type="GO" id="GO:0004222">
    <property type="term" value="F:metalloendopeptidase activity"/>
    <property type="evidence" value="ECO:0007669"/>
    <property type="project" value="InterPro"/>
</dbReference>
<dbReference type="GO" id="GO:0006508">
    <property type="term" value="P:proteolysis"/>
    <property type="evidence" value="ECO:0007669"/>
    <property type="project" value="UniProtKB-KW"/>
</dbReference>
<keyword evidence="2" id="KW-0378">Hydrolase</keyword>
<dbReference type="GO" id="GO:0008270">
    <property type="term" value="F:zinc ion binding"/>
    <property type="evidence" value="ECO:0007669"/>
    <property type="project" value="InterPro"/>
</dbReference>
<dbReference type="PANTHER" id="PTHR23076">
    <property type="entry name" value="METALLOPROTEASE M41 FTSH"/>
    <property type="match status" value="1"/>
</dbReference>
<keyword evidence="8" id="KW-1185">Reference proteome</keyword>
<feature type="domain" description="ATPase AAA-type core" evidence="5">
    <location>
        <begin position="178"/>
        <end position="239"/>
    </location>
</feature>
<dbReference type="Gene3D" id="3.40.50.300">
    <property type="entry name" value="P-loop containing nucleotide triphosphate hydrolases"/>
    <property type="match status" value="1"/>
</dbReference>
<dbReference type="HOGENOM" id="CLU_000688_21_16_7"/>
<comment type="caution">
    <text evidence="7">The sequence shown here is derived from an EMBL/GenBank/DDBJ whole genome shotgun (WGS) entry which is preliminary data.</text>
</comment>
<dbReference type="InterPro" id="IPR027417">
    <property type="entry name" value="P-loop_NTPase"/>
</dbReference>
<keyword evidence="4" id="KW-1133">Transmembrane helix</keyword>
<reference evidence="7 8" key="1">
    <citation type="journal article" date="2014" name="Nature">
        <title>An environmental bacterial taxon with a large and distinct metabolic repertoire.</title>
        <authorList>
            <person name="Wilson M.C."/>
            <person name="Mori T."/>
            <person name="Ruckert C."/>
            <person name="Uria A.R."/>
            <person name="Helf M.J."/>
            <person name="Takada K."/>
            <person name="Gernert C."/>
            <person name="Steffens U.A."/>
            <person name="Heycke N."/>
            <person name="Schmitt S."/>
            <person name="Rinke C."/>
            <person name="Helfrich E.J."/>
            <person name="Brachmann A.O."/>
            <person name="Gurgui C."/>
            <person name="Wakimoto T."/>
            <person name="Kracht M."/>
            <person name="Crusemann M."/>
            <person name="Hentschel U."/>
            <person name="Abe I."/>
            <person name="Matsunaga S."/>
            <person name="Kalinowski J."/>
            <person name="Takeyama H."/>
            <person name="Piel J."/>
        </authorList>
    </citation>
    <scope>NUCLEOTIDE SEQUENCE [LARGE SCALE GENOMIC DNA]</scope>
    <source>
        <strain evidence="8">TSY2</strain>
    </source>
</reference>
<dbReference type="GO" id="GO:0004176">
    <property type="term" value="F:ATP-dependent peptidase activity"/>
    <property type="evidence" value="ECO:0007669"/>
    <property type="project" value="InterPro"/>
</dbReference>
<sequence>LMLVLQNLLFAQPFEQWPYSKFKAYLRDGRVAEVRIDSQTIRGKLTEAESDGPEGRGRKSFTTVRVDDPELISELEKHHVDYRGQYENDLLKSLLSWIVPLSLIFLLWMLISRRMGPGQGVMNFGKSRARIYAERETGVTFVDVAGVEEAKEELQEIIDFLRYPQKYAALGGRIPKGVLLVGPPGTGKTLLARAVAGEASVPFFTLSGSDFVEMFVGVGAARVRDLFKQAQEKAPCIVF</sequence>
<evidence type="ECO:0000256" key="3">
    <source>
        <dbReference type="ARBA" id="ARBA00023136"/>
    </source>
</evidence>
<feature type="non-terminal residue" evidence="7">
    <location>
        <position position="1"/>
    </location>
</feature>
<dbReference type="GO" id="GO:0005524">
    <property type="term" value="F:ATP binding"/>
    <property type="evidence" value="ECO:0007669"/>
    <property type="project" value="InterPro"/>
</dbReference>
<dbReference type="Pfam" id="PF00004">
    <property type="entry name" value="AAA"/>
    <property type="match status" value="1"/>
</dbReference>
<dbReference type="EMBL" id="AZHX01000083">
    <property type="protein sequence ID" value="ETX08987.1"/>
    <property type="molecule type" value="Genomic_DNA"/>
</dbReference>
<evidence type="ECO:0008006" key="9">
    <source>
        <dbReference type="Google" id="ProtNLM"/>
    </source>
</evidence>
<gene>
    <name evidence="7" type="ORF">ETSY2_02125</name>
</gene>
<dbReference type="SUPFAM" id="SSF52540">
    <property type="entry name" value="P-loop containing nucleoside triphosphate hydrolases"/>
    <property type="match status" value="1"/>
</dbReference>
<evidence type="ECO:0000256" key="4">
    <source>
        <dbReference type="SAM" id="Phobius"/>
    </source>
</evidence>
<evidence type="ECO:0000259" key="5">
    <source>
        <dbReference type="Pfam" id="PF00004"/>
    </source>
</evidence>
<dbReference type="PANTHER" id="PTHR23076:SF97">
    <property type="entry name" value="ATP-DEPENDENT ZINC METALLOPROTEASE YME1L1"/>
    <property type="match status" value="1"/>
</dbReference>